<dbReference type="InterPro" id="IPR008969">
    <property type="entry name" value="CarboxyPept-like_regulatory"/>
</dbReference>
<accession>A0ABS9ZU01</accession>
<dbReference type="Pfam" id="PF13715">
    <property type="entry name" value="CarbopepD_reg_2"/>
    <property type="match status" value="1"/>
</dbReference>
<keyword evidence="2 8" id="KW-0813">Transport</keyword>
<dbReference type="NCBIfam" id="TIGR04056">
    <property type="entry name" value="OMP_RagA_SusC"/>
    <property type="match status" value="1"/>
</dbReference>
<dbReference type="SUPFAM" id="SSF56935">
    <property type="entry name" value="Porins"/>
    <property type="match status" value="1"/>
</dbReference>
<evidence type="ECO:0000256" key="6">
    <source>
        <dbReference type="ARBA" id="ARBA00023136"/>
    </source>
</evidence>
<comment type="similarity">
    <text evidence="8 9">Belongs to the TonB-dependent receptor family.</text>
</comment>
<comment type="caution">
    <text evidence="13">The sequence shown here is derived from an EMBL/GenBank/DDBJ whole genome shotgun (WGS) entry which is preliminary data.</text>
</comment>
<evidence type="ECO:0000256" key="1">
    <source>
        <dbReference type="ARBA" id="ARBA00004571"/>
    </source>
</evidence>
<dbReference type="InterPro" id="IPR023996">
    <property type="entry name" value="TonB-dep_OMP_SusC/RagA"/>
</dbReference>
<dbReference type="InterPro" id="IPR037066">
    <property type="entry name" value="Plug_dom_sf"/>
</dbReference>
<dbReference type="RefSeq" id="WP_243359358.1">
    <property type="nucleotide sequence ID" value="NZ_JALGBH010000001.1"/>
</dbReference>
<dbReference type="Pfam" id="PF00593">
    <property type="entry name" value="TonB_dep_Rec_b-barrel"/>
    <property type="match status" value="1"/>
</dbReference>
<evidence type="ECO:0000256" key="4">
    <source>
        <dbReference type="ARBA" id="ARBA00022692"/>
    </source>
</evidence>
<feature type="domain" description="TonB-dependent receptor plug" evidence="12">
    <location>
        <begin position="118"/>
        <end position="224"/>
    </location>
</feature>
<dbReference type="Pfam" id="PF07715">
    <property type="entry name" value="Plug"/>
    <property type="match status" value="1"/>
</dbReference>
<proteinExistence type="inferred from homology"/>
<protein>
    <submittedName>
        <fullName evidence="13">SusC/RagA family TonB-linked outer membrane protein</fullName>
    </submittedName>
</protein>
<evidence type="ECO:0000259" key="11">
    <source>
        <dbReference type="Pfam" id="PF00593"/>
    </source>
</evidence>
<dbReference type="Gene3D" id="2.40.170.20">
    <property type="entry name" value="TonB-dependent receptor, beta-barrel domain"/>
    <property type="match status" value="1"/>
</dbReference>
<keyword evidence="6 8" id="KW-0472">Membrane</keyword>
<keyword evidence="3 8" id="KW-1134">Transmembrane beta strand</keyword>
<dbReference type="SUPFAM" id="SSF49464">
    <property type="entry name" value="Carboxypeptidase regulatory domain-like"/>
    <property type="match status" value="1"/>
</dbReference>
<dbReference type="InterPro" id="IPR036942">
    <property type="entry name" value="Beta-barrel_TonB_sf"/>
</dbReference>
<dbReference type="Proteomes" id="UP001165460">
    <property type="component" value="Unassembled WGS sequence"/>
</dbReference>
<evidence type="ECO:0000259" key="12">
    <source>
        <dbReference type="Pfam" id="PF07715"/>
    </source>
</evidence>
<gene>
    <name evidence="13" type="ORF">MMF97_03860</name>
</gene>
<evidence type="ECO:0000256" key="5">
    <source>
        <dbReference type="ARBA" id="ARBA00023077"/>
    </source>
</evidence>
<sequence length="1083" mass="119327">MKKLLQSLFILLFVATTAMAQERTITGTVTSAEDGLPIPGASVRLKDIPGSGAVTDAQGKFSLRGPSKAKTLVISSIAFLKKEVEITGNVVNVALSPDAKVLNEVVIEGAYGTKTTSRAASANIQNVTGEKLNTVRSTNLNNALAGKVAGVQVRSQSAAALGRNTTIRLRGASGFGTGNDVLYVVDGTILPNADDVNLDDIDDISVLQGPAAAALLGSQAAAGAILITTKKGKPAVGSGIAVNIGTTFENAYVLPNYQNVYAGGNQKDLIQYNWKAGDPLEWKALDGKYYHNYSDDSSWGPKMVGQEYIPWYAWYPGTQYSYKTTNLVAQPDNARDYFDTGVTYNNSISYSNANEKYNVKVSYGNQYTHGLIPNTNLKKNTLNFVANYNINDHFSVGANINYVNTLLNGEIDDAYSSQSTGSFNQWFHRDLDMKIMKELRGLTVPGIGSQKIYASWNHNDPNTYNAADPRSFYAANYWYNFYTYYDLLDKVNQRDRFYGNISFTYKVNNDLKFTGTYRKQQNTTFYESKYSTRLNDSGTQTSGNNALVKGYYGTGNTYSNRENYEILGYYTKKINDFSIDATAGMDIFRSQYKTNTAATNNGLSIPDLFTIGNSVDQPVIGNDRSQDKYRALLARATFGYKNMVFLEGSIRNDWYSTLPEKNSSVLSKSIGASFVFSDLLKDNTAFNWLYEGKIRASYGEIPQSISAYTYPGSAYGVDPLKWNGNLLMNTPDQLVDPDIKGATSSNSEYGIDLKFLKGRLGVSATYWDAREINYPRAITINAASGFSSIVTNIGRIDRKGLDFSLNAKPFRSTNFSWDINASYANLLDNKVVEISKKYQQTRISVQAVWGTTMPYMIHQEGMQWGQIYGNGIKRNADGVPLLTSTGAYINDPNVYFGSVLPKHTGGLQNSFVVMKDFEINANIDWQIGGKFVSLSNMWGTYSGLTARTAALNDKGVSVRDAVADGGGVRVDGVDATTGQPKTYYVDAQTYYQNLYNNKTFDDYVYDLTFVKLREVSVGYRLPLKKWGADKFVRSATFSVVARNPVLIYAKTKDFDPSEISATTGETAQLPGTRGIGFNLRVGF</sequence>
<evidence type="ECO:0000313" key="13">
    <source>
        <dbReference type="EMBL" id="MCJ0741837.1"/>
    </source>
</evidence>
<name>A0ABS9ZU01_9SPHI</name>
<feature type="chain" id="PRO_5045562960" evidence="10">
    <location>
        <begin position="21"/>
        <end position="1083"/>
    </location>
</feature>
<dbReference type="Gene3D" id="2.60.40.1120">
    <property type="entry name" value="Carboxypeptidase-like, regulatory domain"/>
    <property type="match status" value="1"/>
</dbReference>
<keyword evidence="5 9" id="KW-0798">TonB box</keyword>
<comment type="subcellular location">
    <subcellularLocation>
        <location evidence="1 8">Cell outer membrane</location>
        <topology evidence="1 8">Multi-pass membrane protein</topology>
    </subcellularLocation>
</comment>
<evidence type="ECO:0000256" key="9">
    <source>
        <dbReference type="RuleBase" id="RU003357"/>
    </source>
</evidence>
<evidence type="ECO:0000256" key="3">
    <source>
        <dbReference type="ARBA" id="ARBA00022452"/>
    </source>
</evidence>
<evidence type="ECO:0000256" key="8">
    <source>
        <dbReference type="PROSITE-ProRule" id="PRU01360"/>
    </source>
</evidence>
<feature type="domain" description="TonB-dependent receptor-like beta-barrel" evidence="11">
    <location>
        <begin position="455"/>
        <end position="962"/>
    </location>
</feature>
<keyword evidence="7 8" id="KW-0998">Cell outer membrane</keyword>
<feature type="signal peptide" evidence="10">
    <location>
        <begin position="1"/>
        <end position="20"/>
    </location>
</feature>
<reference evidence="13" key="1">
    <citation type="submission" date="2022-03" db="EMBL/GenBank/DDBJ databases">
        <authorList>
            <person name="Woo C.Y."/>
        </authorList>
    </citation>
    <scope>NUCLEOTIDE SEQUENCE</scope>
    <source>
        <strain evidence="13">CYS-01</strain>
    </source>
</reference>
<keyword evidence="4 8" id="KW-0812">Transmembrane</keyword>
<evidence type="ECO:0000256" key="2">
    <source>
        <dbReference type="ARBA" id="ARBA00022448"/>
    </source>
</evidence>
<keyword evidence="14" id="KW-1185">Reference proteome</keyword>
<dbReference type="InterPro" id="IPR012910">
    <property type="entry name" value="Plug_dom"/>
</dbReference>
<keyword evidence="10" id="KW-0732">Signal</keyword>
<dbReference type="EMBL" id="JALGBH010000001">
    <property type="protein sequence ID" value="MCJ0741837.1"/>
    <property type="molecule type" value="Genomic_DNA"/>
</dbReference>
<dbReference type="InterPro" id="IPR039426">
    <property type="entry name" value="TonB-dep_rcpt-like"/>
</dbReference>
<evidence type="ECO:0000313" key="14">
    <source>
        <dbReference type="Proteomes" id="UP001165460"/>
    </source>
</evidence>
<dbReference type="InterPro" id="IPR000531">
    <property type="entry name" value="Beta-barrel_TonB"/>
</dbReference>
<organism evidence="13 14">
    <name type="scientific">Pedobacter montanisoli</name>
    <dbReference type="NCBI Taxonomy" id="2923277"/>
    <lineage>
        <taxon>Bacteria</taxon>
        <taxon>Pseudomonadati</taxon>
        <taxon>Bacteroidota</taxon>
        <taxon>Sphingobacteriia</taxon>
        <taxon>Sphingobacteriales</taxon>
        <taxon>Sphingobacteriaceae</taxon>
        <taxon>Pedobacter</taxon>
    </lineage>
</organism>
<evidence type="ECO:0000256" key="10">
    <source>
        <dbReference type="SAM" id="SignalP"/>
    </source>
</evidence>
<evidence type="ECO:0000256" key="7">
    <source>
        <dbReference type="ARBA" id="ARBA00023237"/>
    </source>
</evidence>
<dbReference type="Gene3D" id="2.170.130.10">
    <property type="entry name" value="TonB-dependent receptor, plug domain"/>
    <property type="match status" value="1"/>
</dbReference>
<dbReference type="PROSITE" id="PS52016">
    <property type="entry name" value="TONB_DEPENDENT_REC_3"/>
    <property type="match status" value="1"/>
</dbReference>